<feature type="domain" description="NolW-like" evidence="2">
    <location>
        <begin position="27"/>
        <end position="83"/>
    </location>
</feature>
<accession>A0A8J6YCI4</accession>
<keyword evidence="1" id="KW-0732">Signal</keyword>
<dbReference type="Proteomes" id="UP000598633">
    <property type="component" value="Unassembled WGS sequence"/>
</dbReference>
<proteinExistence type="predicted"/>
<dbReference type="AlphaFoldDB" id="A0A8J6YCI4"/>
<name>A0A8J6YCI4_9BACT</name>
<evidence type="ECO:0000259" key="2">
    <source>
        <dbReference type="Pfam" id="PF03958"/>
    </source>
</evidence>
<feature type="signal peptide" evidence="1">
    <location>
        <begin position="1"/>
        <end position="20"/>
    </location>
</feature>
<organism evidence="3 4">
    <name type="scientific">Candidatus Sulfomarinibacter kjeldsenii</name>
    <dbReference type="NCBI Taxonomy" id="2885994"/>
    <lineage>
        <taxon>Bacteria</taxon>
        <taxon>Pseudomonadati</taxon>
        <taxon>Acidobacteriota</taxon>
        <taxon>Thermoanaerobaculia</taxon>
        <taxon>Thermoanaerobaculales</taxon>
        <taxon>Candidatus Sulfomarinibacteraceae</taxon>
        <taxon>Candidatus Sulfomarinibacter</taxon>
    </lineage>
</organism>
<sequence length="237" mass="25573">MLRKTLVSVVVIGIAAAVTAANLETVSRVFRLEHASVSDASAAIQPMLSDAGSMTLQPKLSRIVVQDQPEIIDRVSELIAKIDHIPGAYSIQIDLLKGGKATPYGTVDEVAVEERLRKMFKVEAFHRIGRSTIEGVLGSPTRAKLGTTFQVSLLAQLPEYPESTPWGAPDPGNRLQLRQLVLERTAVAADGTLTTAELLRTNVLLSPKQTVYIGAGNSEDPEDVLVLIVHAEEFGSR</sequence>
<feature type="chain" id="PRO_5035282124" description="NolW-like domain-containing protein" evidence="1">
    <location>
        <begin position="21"/>
        <end position="237"/>
    </location>
</feature>
<dbReference type="InterPro" id="IPR038591">
    <property type="entry name" value="NolW-like_sf"/>
</dbReference>
<dbReference type="InterPro" id="IPR005644">
    <property type="entry name" value="NolW-like"/>
</dbReference>
<dbReference type="EMBL" id="JACXWA010000122">
    <property type="protein sequence ID" value="MBD3871246.1"/>
    <property type="molecule type" value="Genomic_DNA"/>
</dbReference>
<protein>
    <recommendedName>
        <fullName evidence="2">NolW-like domain-containing protein</fullName>
    </recommendedName>
</protein>
<gene>
    <name evidence="3" type="ORF">IFJ97_07805</name>
</gene>
<evidence type="ECO:0000256" key="1">
    <source>
        <dbReference type="SAM" id="SignalP"/>
    </source>
</evidence>
<evidence type="ECO:0000313" key="3">
    <source>
        <dbReference type="EMBL" id="MBD3871246.1"/>
    </source>
</evidence>
<reference evidence="3 4" key="1">
    <citation type="submission" date="2020-08" db="EMBL/GenBank/DDBJ databases">
        <title>Acidobacteriota in marine sediments use diverse sulfur dissimilation pathways.</title>
        <authorList>
            <person name="Wasmund K."/>
        </authorList>
    </citation>
    <scope>NUCLEOTIDE SEQUENCE [LARGE SCALE GENOMIC DNA]</scope>
    <source>
        <strain evidence="3">MAG AM3-A</strain>
    </source>
</reference>
<dbReference type="Gene3D" id="3.30.1370.120">
    <property type="match status" value="1"/>
</dbReference>
<dbReference type="Pfam" id="PF03958">
    <property type="entry name" value="Secretin_N"/>
    <property type="match status" value="1"/>
</dbReference>
<comment type="caution">
    <text evidence="3">The sequence shown here is derived from an EMBL/GenBank/DDBJ whole genome shotgun (WGS) entry which is preliminary data.</text>
</comment>
<evidence type="ECO:0000313" key="4">
    <source>
        <dbReference type="Proteomes" id="UP000598633"/>
    </source>
</evidence>